<evidence type="ECO:0000256" key="6">
    <source>
        <dbReference type="SAM" id="Phobius"/>
    </source>
</evidence>
<keyword evidence="2 6" id="KW-0812">Transmembrane</keyword>
<evidence type="ECO:0000259" key="7">
    <source>
        <dbReference type="PROSITE" id="PS50850"/>
    </source>
</evidence>
<feature type="transmembrane region" description="Helical" evidence="6">
    <location>
        <begin position="481"/>
        <end position="504"/>
    </location>
</feature>
<dbReference type="Pfam" id="PF07690">
    <property type="entry name" value="MFS_1"/>
    <property type="match status" value="1"/>
</dbReference>
<comment type="subcellular location">
    <subcellularLocation>
        <location evidence="1">Membrane</location>
        <topology evidence="1">Multi-pass membrane protein</topology>
    </subcellularLocation>
</comment>
<feature type="transmembrane region" description="Helical" evidence="6">
    <location>
        <begin position="345"/>
        <end position="362"/>
    </location>
</feature>
<dbReference type="PANTHER" id="PTHR23502:SF23">
    <property type="entry name" value="FLUCONAZOLE RESISTANCE PROTEIN 1"/>
    <property type="match status" value="1"/>
</dbReference>
<dbReference type="InterPro" id="IPR011701">
    <property type="entry name" value="MFS"/>
</dbReference>
<sequence length="565" mass="62365">MIVKCLTTEAEKKATEDGEGTNDEETNSVERVRTVEYRDEEGAEHEHIVVDWEGPDDKENPKNWPLPTKVLFITMVGLLTTSIYIGSSIYVPGVQQIMEDFNVSLTVGYLPMSLFVIGYGIGPMVFSPLSEHPAIGRVYIYVITLAIFVILQVPTALSKNIGSLIVLRFLAGIFASPALATGGASVGDVLTLSWMPVGLASWGISAVCGPVLGPLIGGAISVGLNWRWTFWFLLILSGFTFTVLFFFFPETSQATLLYRKAQRLRKRADNNKILSEGHLKIEQMHINEVTVDTLWRPIEIMFGEPVVFFINLYIALMYAIMYLWFEAFPIVFVETHGFTMVETGVGYVSIMVGVFLGSAGYLPAIYKAFTVPMERGEWQQPEIFLPTSIVGAVCQPIGVFIFAWSATASAHWIAPLIGATLFAVGAFVGFQTLFNYLAFSFPRYQASVFAGNGLFRAGLAAAFPLFANALYRNLGPKNFPIGWGCSILGFFNLAMIAIPVLLYTNGVKLRARSKVVLWSWGHTPTPDTLAPVRGLRVCHKSLRGEENNIHLLHQTHSETPTSLSV</sequence>
<evidence type="ECO:0000256" key="4">
    <source>
        <dbReference type="ARBA" id="ARBA00023136"/>
    </source>
</evidence>
<feature type="transmembrane region" description="Helical" evidence="6">
    <location>
        <begin position="383"/>
        <end position="406"/>
    </location>
</feature>
<proteinExistence type="predicted"/>
<dbReference type="VEuPathDB" id="FungiDB:TRICI_000364"/>
<dbReference type="PANTHER" id="PTHR23502">
    <property type="entry name" value="MAJOR FACILITATOR SUPERFAMILY"/>
    <property type="match status" value="1"/>
</dbReference>
<evidence type="ECO:0000256" key="5">
    <source>
        <dbReference type="SAM" id="MobiDB-lite"/>
    </source>
</evidence>
<dbReference type="FunFam" id="1.20.1250.20:FF:000011">
    <property type="entry name" value="MFS multidrug transporter, putative"/>
    <property type="match status" value="1"/>
</dbReference>
<feature type="transmembrane region" description="Helical" evidence="6">
    <location>
        <begin position="228"/>
        <end position="248"/>
    </location>
</feature>
<dbReference type="Proteomes" id="UP000761534">
    <property type="component" value="Unassembled WGS sequence"/>
</dbReference>
<dbReference type="GO" id="GO:1990961">
    <property type="term" value="P:xenobiotic detoxification by transmembrane export across the plasma membrane"/>
    <property type="evidence" value="ECO:0007669"/>
    <property type="project" value="TreeGrafter"/>
</dbReference>
<feature type="transmembrane region" description="Helical" evidence="6">
    <location>
        <begin position="138"/>
        <end position="157"/>
    </location>
</feature>
<feature type="transmembrane region" description="Helical" evidence="6">
    <location>
        <begin position="169"/>
        <end position="192"/>
    </location>
</feature>
<feature type="transmembrane region" description="Helical" evidence="6">
    <location>
        <begin position="103"/>
        <end position="126"/>
    </location>
</feature>
<evidence type="ECO:0000256" key="2">
    <source>
        <dbReference type="ARBA" id="ARBA00022692"/>
    </source>
</evidence>
<dbReference type="OrthoDB" id="3357846at2759"/>
<dbReference type="Gene3D" id="1.20.1250.20">
    <property type="entry name" value="MFS general substrate transporter like domains"/>
    <property type="match status" value="1"/>
</dbReference>
<comment type="caution">
    <text evidence="8">The sequence shown here is derived from an EMBL/GenBank/DDBJ whole genome shotgun (WGS) entry which is preliminary data.</text>
</comment>
<evidence type="ECO:0000256" key="1">
    <source>
        <dbReference type="ARBA" id="ARBA00004141"/>
    </source>
</evidence>
<feature type="transmembrane region" description="Helical" evidence="6">
    <location>
        <begin position="306"/>
        <end position="325"/>
    </location>
</feature>
<dbReference type="PROSITE" id="PS50850">
    <property type="entry name" value="MFS"/>
    <property type="match status" value="1"/>
</dbReference>
<feature type="transmembrane region" description="Helical" evidence="6">
    <location>
        <begin position="449"/>
        <end position="469"/>
    </location>
</feature>
<evidence type="ECO:0000313" key="9">
    <source>
        <dbReference type="Proteomes" id="UP000761534"/>
    </source>
</evidence>
<reference evidence="8" key="1">
    <citation type="journal article" date="2019" name="G3 (Bethesda)">
        <title>Genome Assemblies of Two Rare Opportunistic Yeast Pathogens: Diutina rugosa (syn. Candida rugosa) and Trichomonascus ciferrii (syn. Candida ciferrii).</title>
        <authorList>
            <person name="Mixao V."/>
            <person name="Saus E."/>
            <person name="Hansen A.P."/>
            <person name="Lass-Florl C."/>
            <person name="Gabaldon T."/>
        </authorList>
    </citation>
    <scope>NUCLEOTIDE SEQUENCE</scope>
    <source>
        <strain evidence="8">CBS 4856</strain>
    </source>
</reference>
<accession>A0A642VDP2</accession>
<feature type="transmembrane region" description="Helical" evidence="6">
    <location>
        <begin position="412"/>
        <end position="437"/>
    </location>
</feature>
<dbReference type="SUPFAM" id="SSF103473">
    <property type="entry name" value="MFS general substrate transporter"/>
    <property type="match status" value="1"/>
</dbReference>
<feature type="region of interest" description="Disordered" evidence="5">
    <location>
        <begin position="1"/>
        <end position="29"/>
    </location>
</feature>
<dbReference type="InterPro" id="IPR036259">
    <property type="entry name" value="MFS_trans_sf"/>
</dbReference>
<dbReference type="GO" id="GO:0015244">
    <property type="term" value="F:fluconazole transmembrane transporter activity"/>
    <property type="evidence" value="ECO:0007669"/>
    <property type="project" value="TreeGrafter"/>
</dbReference>
<dbReference type="AlphaFoldDB" id="A0A642VDP2"/>
<dbReference type="GO" id="GO:0005886">
    <property type="term" value="C:plasma membrane"/>
    <property type="evidence" value="ECO:0007669"/>
    <property type="project" value="TreeGrafter"/>
</dbReference>
<name>A0A642VDP2_9ASCO</name>
<protein>
    <recommendedName>
        <fullName evidence="7">Major facilitator superfamily (MFS) profile domain-containing protein</fullName>
    </recommendedName>
</protein>
<keyword evidence="9" id="KW-1185">Reference proteome</keyword>
<feature type="transmembrane region" description="Helical" evidence="6">
    <location>
        <begin position="199"/>
        <end position="222"/>
    </location>
</feature>
<dbReference type="CDD" id="cd17323">
    <property type="entry name" value="MFS_Tpo1_MDR_like"/>
    <property type="match status" value="1"/>
</dbReference>
<gene>
    <name evidence="8" type="ORF">TRICI_000364</name>
</gene>
<dbReference type="EMBL" id="SWFS01000032">
    <property type="protein sequence ID" value="KAA8917498.1"/>
    <property type="molecule type" value="Genomic_DNA"/>
</dbReference>
<feature type="domain" description="Major facilitator superfamily (MFS) profile" evidence="7">
    <location>
        <begin position="70"/>
        <end position="512"/>
    </location>
</feature>
<feature type="transmembrane region" description="Helical" evidence="6">
    <location>
        <begin position="70"/>
        <end position="91"/>
    </location>
</feature>
<evidence type="ECO:0000313" key="8">
    <source>
        <dbReference type="EMBL" id="KAA8917498.1"/>
    </source>
</evidence>
<dbReference type="InterPro" id="IPR020846">
    <property type="entry name" value="MFS_dom"/>
</dbReference>
<evidence type="ECO:0000256" key="3">
    <source>
        <dbReference type="ARBA" id="ARBA00022989"/>
    </source>
</evidence>
<keyword evidence="3 6" id="KW-1133">Transmembrane helix</keyword>
<keyword evidence="4 6" id="KW-0472">Membrane</keyword>
<organism evidence="8 9">
    <name type="scientific">Trichomonascus ciferrii</name>
    <dbReference type="NCBI Taxonomy" id="44093"/>
    <lineage>
        <taxon>Eukaryota</taxon>
        <taxon>Fungi</taxon>
        <taxon>Dikarya</taxon>
        <taxon>Ascomycota</taxon>
        <taxon>Saccharomycotina</taxon>
        <taxon>Dipodascomycetes</taxon>
        <taxon>Dipodascales</taxon>
        <taxon>Trichomonascaceae</taxon>
        <taxon>Trichomonascus</taxon>
        <taxon>Trichomonascus ciferrii complex</taxon>
    </lineage>
</organism>
<feature type="compositionally biased region" description="Acidic residues" evidence="5">
    <location>
        <begin position="17"/>
        <end position="27"/>
    </location>
</feature>